<feature type="region of interest" description="Disordered" evidence="3">
    <location>
        <begin position="68"/>
        <end position="88"/>
    </location>
</feature>
<evidence type="ECO:0000256" key="3">
    <source>
        <dbReference type="SAM" id="MobiDB-lite"/>
    </source>
</evidence>
<evidence type="ECO:0000313" key="4">
    <source>
        <dbReference type="EMBL" id="JAS64241.1"/>
    </source>
</evidence>
<proteinExistence type="inferred from homology"/>
<name>A0A1B6GP94_9HEMI</name>
<dbReference type="GO" id="GO:0000460">
    <property type="term" value="P:maturation of 5.8S rRNA"/>
    <property type="evidence" value="ECO:0007669"/>
    <property type="project" value="TreeGrafter"/>
</dbReference>
<gene>
    <name evidence="4" type="ORF">g.11933</name>
</gene>
<feature type="compositionally biased region" description="Basic and acidic residues" evidence="3">
    <location>
        <begin position="76"/>
        <end position="88"/>
    </location>
</feature>
<dbReference type="EMBL" id="GECZ01005528">
    <property type="protein sequence ID" value="JAS64241.1"/>
    <property type="molecule type" value="Transcribed_RNA"/>
</dbReference>
<feature type="region of interest" description="Disordered" evidence="3">
    <location>
        <begin position="1"/>
        <end position="47"/>
    </location>
</feature>
<accession>A0A1B6GP94</accession>
<dbReference type="PANTHER" id="PTHR13245">
    <property type="entry name" value="RRP15-LIKE PROTEIN"/>
    <property type="match status" value="1"/>
</dbReference>
<comment type="similarity">
    <text evidence="1">Belongs to the RRP15 family.</text>
</comment>
<dbReference type="GO" id="GO:0030687">
    <property type="term" value="C:preribosome, large subunit precursor"/>
    <property type="evidence" value="ECO:0007669"/>
    <property type="project" value="TreeGrafter"/>
</dbReference>
<dbReference type="GO" id="GO:0000470">
    <property type="term" value="P:maturation of LSU-rRNA"/>
    <property type="evidence" value="ECO:0007669"/>
    <property type="project" value="TreeGrafter"/>
</dbReference>
<dbReference type="AlphaFoldDB" id="A0A1B6GP94"/>
<dbReference type="InterPro" id="IPR012459">
    <property type="entry name" value="Rrp15"/>
</dbReference>
<sequence>MKKMSTSDSEESLGESESDLQEDADHMDTSCSEDNGGNEFVQPEKSKENLAWADAMAKILKTNKPKRRKTIVLSRAKRENQVKNDEVKEEKLDFEIDRESAVAVKKEESTDSTEIKEESLIKRLKKKEWASKGHVKPTILEKDREKLLQKIATRGVVQLFNAVREHQKTLEKNLEEAGPIEHKKDKVLKSLDKRAFLDVLMGPTKSQPVSNLIPKEVKEDPDNPTWSILRDDFMMSSKLKDWDKQDSSEVNNIT</sequence>
<evidence type="ECO:0000256" key="1">
    <source>
        <dbReference type="ARBA" id="ARBA00007462"/>
    </source>
</evidence>
<protein>
    <recommendedName>
        <fullName evidence="2">RRP15-like protein</fullName>
    </recommendedName>
</protein>
<evidence type="ECO:0000256" key="2">
    <source>
        <dbReference type="ARBA" id="ARBA00017475"/>
    </source>
</evidence>
<dbReference type="PANTHER" id="PTHR13245:SF14">
    <property type="entry name" value="RRP15-LIKE PROTEIN"/>
    <property type="match status" value="1"/>
</dbReference>
<feature type="compositionally biased region" description="Acidic residues" evidence="3">
    <location>
        <begin position="8"/>
        <end position="22"/>
    </location>
</feature>
<reference evidence="4" key="1">
    <citation type="submission" date="2015-11" db="EMBL/GenBank/DDBJ databases">
        <title>De novo transcriptome assembly of four potential Pierce s Disease insect vectors from Arizona vineyards.</title>
        <authorList>
            <person name="Tassone E.E."/>
        </authorList>
    </citation>
    <scope>NUCLEOTIDE SEQUENCE</scope>
</reference>
<organism evidence="4">
    <name type="scientific">Cuerna arida</name>
    <dbReference type="NCBI Taxonomy" id="1464854"/>
    <lineage>
        <taxon>Eukaryota</taxon>
        <taxon>Metazoa</taxon>
        <taxon>Ecdysozoa</taxon>
        <taxon>Arthropoda</taxon>
        <taxon>Hexapoda</taxon>
        <taxon>Insecta</taxon>
        <taxon>Pterygota</taxon>
        <taxon>Neoptera</taxon>
        <taxon>Paraneoptera</taxon>
        <taxon>Hemiptera</taxon>
        <taxon>Auchenorrhyncha</taxon>
        <taxon>Membracoidea</taxon>
        <taxon>Cicadellidae</taxon>
        <taxon>Cicadellinae</taxon>
        <taxon>Proconiini</taxon>
        <taxon>Cuerna</taxon>
    </lineage>
</organism>
<dbReference type="Pfam" id="PF07890">
    <property type="entry name" value="Rrp15p"/>
    <property type="match status" value="1"/>
</dbReference>